<protein>
    <submittedName>
        <fullName evidence="4">Adenylate/guanylate cyclase domain-containing protein</fullName>
    </submittedName>
</protein>
<dbReference type="InterPro" id="IPR001054">
    <property type="entry name" value="A/G_cyclase"/>
</dbReference>
<feature type="transmembrane region" description="Helical" evidence="2">
    <location>
        <begin position="367"/>
        <end position="393"/>
    </location>
</feature>
<feature type="transmembrane region" description="Helical" evidence="2">
    <location>
        <begin position="336"/>
        <end position="355"/>
    </location>
</feature>
<comment type="similarity">
    <text evidence="1">Belongs to the adenylyl cyclase class-3 family.</text>
</comment>
<keyword evidence="2" id="KW-1133">Transmembrane helix</keyword>
<dbReference type="InterPro" id="IPR050697">
    <property type="entry name" value="Adenylyl/Guanylyl_Cyclase_3/4"/>
</dbReference>
<dbReference type="Proteomes" id="UP000641646">
    <property type="component" value="Unassembled WGS sequence"/>
</dbReference>
<proteinExistence type="inferred from homology"/>
<dbReference type="GO" id="GO:0009190">
    <property type="term" value="P:cyclic nucleotide biosynthetic process"/>
    <property type="evidence" value="ECO:0007669"/>
    <property type="project" value="InterPro"/>
</dbReference>
<dbReference type="InterPro" id="IPR007890">
    <property type="entry name" value="CHASE2"/>
</dbReference>
<accession>A0A926VFZ0</accession>
<feature type="transmembrane region" description="Helical" evidence="2">
    <location>
        <begin position="399"/>
        <end position="420"/>
    </location>
</feature>
<dbReference type="RefSeq" id="WP_190466461.1">
    <property type="nucleotide sequence ID" value="NZ_JACJPW010000046.1"/>
</dbReference>
<dbReference type="SMART" id="SM00044">
    <property type="entry name" value="CYCc"/>
    <property type="match status" value="1"/>
</dbReference>
<keyword evidence="2" id="KW-0472">Membrane</keyword>
<dbReference type="SUPFAM" id="SSF55073">
    <property type="entry name" value="Nucleotide cyclase"/>
    <property type="match status" value="1"/>
</dbReference>
<dbReference type="Gene3D" id="3.30.70.1230">
    <property type="entry name" value="Nucleotide cyclase"/>
    <property type="match status" value="1"/>
</dbReference>
<gene>
    <name evidence="4" type="ORF">H6G03_18435</name>
</gene>
<dbReference type="SMART" id="SM01080">
    <property type="entry name" value="CHASE2"/>
    <property type="match status" value="1"/>
</dbReference>
<dbReference type="GO" id="GO:0035556">
    <property type="term" value="P:intracellular signal transduction"/>
    <property type="evidence" value="ECO:0007669"/>
    <property type="project" value="InterPro"/>
</dbReference>
<dbReference type="Pfam" id="PF00211">
    <property type="entry name" value="Guanylate_cyc"/>
    <property type="match status" value="1"/>
</dbReference>
<keyword evidence="2" id="KW-0812">Transmembrane</keyword>
<dbReference type="AlphaFoldDB" id="A0A926VFZ0"/>
<evidence type="ECO:0000259" key="3">
    <source>
        <dbReference type="PROSITE" id="PS50125"/>
    </source>
</evidence>
<dbReference type="InterPro" id="IPR029787">
    <property type="entry name" value="Nucleotide_cyclase"/>
</dbReference>
<dbReference type="GO" id="GO:0004016">
    <property type="term" value="F:adenylate cyclase activity"/>
    <property type="evidence" value="ECO:0007669"/>
    <property type="project" value="UniProtKB-ARBA"/>
</dbReference>
<evidence type="ECO:0000256" key="2">
    <source>
        <dbReference type="SAM" id="Phobius"/>
    </source>
</evidence>
<organism evidence="4 5">
    <name type="scientific">Aerosakkonema funiforme FACHB-1375</name>
    <dbReference type="NCBI Taxonomy" id="2949571"/>
    <lineage>
        <taxon>Bacteria</taxon>
        <taxon>Bacillati</taxon>
        <taxon>Cyanobacteriota</taxon>
        <taxon>Cyanophyceae</taxon>
        <taxon>Oscillatoriophycideae</taxon>
        <taxon>Aerosakkonematales</taxon>
        <taxon>Aerosakkonemataceae</taxon>
        <taxon>Aerosakkonema</taxon>
    </lineage>
</organism>
<evidence type="ECO:0000313" key="5">
    <source>
        <dbReference type="Proteomes" id="UP000641646"/>
    </source>
</evidence>
<reference evidence="4" key="1">
    <citation type="journal article" date="2015" name="ISME J.">
        <title>Draft Genome Sequence of Streptomyces incarnatus NRRL8089, which Produces the Nucleoside Antibiotic Sinefungin.</title>
        <authorList>
            <person name="Oshima K."/>
            <person name="Hattori M."/>
            <person name="Shimizu H."/>
            <person name="Fukuda K."/>
            <person name="Nemoto M."/>
            <person name="Inagaki K."/>
            <person name="Tamura T."/>
        </authorList>
    </citation>
    <scope>NUCLEOTIDE SEQUENCE</scope>
    <source>
        <strain evidence="4">FACHB-1375</strain>
    </source>
</reference>
<dbReference type="CDD" id="cd07302">
    <property type="entry name" value="CHD"/>
    <property type="match status" value="1"/>
</dbReference>
<dbReference type="EMBL" id="JACJPW010000046">
    <property type="protein sequence ID" value="MBD2183017.1"/>
    <property type="molecule type" value="Genomic_DNA"/>
</dbReference>
<dbReference type="Pfam" id="PF05226">
    <property type="entry name" value="CHASE2"/>
    <property type="match status" value="1"/>
</dbReference>
<comment type="caution">
    <text evidence="4">The sequence shown here is derived from an EMBL/GenBank/DDBJ whole genome shotgun (WGS) entry which is preliminary data.</text>
</comment>
<name>A0A926VFZ0_9CYAN</name>
<dbReference type="PANTHER" id="PTHR43081:SF1">
    <property type="entry name" value="ADENYLATE CYCLASE, TERMINAL-DIFFERENTIATION SPECIFIC"/>
    <property type="match status" value="1"/>
</dbReference>
<evidence type="ECO:0000256" key="1">
    <source>
        <dbReference type="ARBA" id="ARBA00005381"/>
    </source>
</evidence>
<feature type="transmembrane region" description="Helical" evidence="2">
    <location>
        <begin position="12"/>
        <end position="37"/>
    </location>
</feature>
<reference evidence="4" key="2">
    <citation type="submission" date="2020-08" db="EMBL/GenBank/DDBJ databases">
        <authorList>
            <person name="Chen M."/>
            <person name="Teng W."/>
            <person name="Zhao L."/>
            <person name="Hu C."/>
            <person name="Zhou Y."/>
            <person name="Han B."/>
            <person name="Song L."/>
            <person name="Shu W."/>
        </authorList>
    </citation>
    <scope>NUCLEOTIDE SEQUENCE</scope>
    <source>
        <strain evidence="4">FACHB-1375</strain>
    </source>
</reference>
<dbReference type="PROSITE" id="PS50125">
    <property type="entry name" value="GUANYLATE_CYCLASE_2"/>
    <property type="match status" value="1"/>
</dbReference>
<evidence type="ECO:0000313" key="4">
    <source>
        <dbReference type="EMBL" id="MBD2183017.1"/>
    </source>
</evidence>
<feature type="domain" description="Guanylate cyclase" evidence="3">
    <location>
        <begin position="453"/>
        <end position="585"/>
    </location>
</feature>
<keyword evidence="5" id="KW-1185">Reference proteome</keyword>
<sequence length="753" mass="83901">MSKWKGIKQNIWEWRAVLITTPSVTGFVFFLHFLGWLQPLEWTALNQFFRWRPLEPTDSRIVIVGINELDIQKVGQWPAPDAVLAKLLQKIKKQQPSAIGLDLYRDLVVNPGHQELVKIFETTPNLIGIEKKPNFIAIDGNKVEDKTSAVAPPPALKVRGQVAAADLVLDEDGKIRRGLLFFYTSDGKKVETLGLKLALIYLKQKNITHDFTKDNYIKIGDTVFTRFKSNNGAYVRADDGGYQVLLNFRGPAKSFRTVSMTDVIEDRIPPDLMRDRIVLIGATAASLKDEFYTPYTGLVKNRLPTTGVEIHANLTSQILSSVLDKRPLIKVWDAPLAYLWTFGWSALGATLSWKLRHRKTHTKLFPWTAASILLAGGILIGGSYLLFLFGWWVPLVPSGMALTFSAIAIVAYLAVSAAYIRQTFSRYLTDEVVARILETPEGLKLGGERRKVTILMSDLRGFSAVSERFAPEKVVYFLNIYLEAMVDVITHFEGTIDEFIGDAILVIFGAPTQREDDAQRSVACAIAMQLAMDKVNQRIKRLGIPKLEMGIGINTGEVVVGNIGSQKRAKYGVVGNHVNLTGRIESYTVGGQILISEFTLEEAGDIIKFNDRMQVEPKGIQKPITLYDVCGISGKYNLFLPESQGELFNMKSPISIQYTVLDGKHVVGTIFEARIIKLSANSAEVVSEHPADILNNIKINFLDETNKTGDIFGDVYAKVVKRSADSNTSFYIRFTAIPPDVAALISQLIDRNK</sequence>
<dbReference type="PANTHER" id="PTHR43081">
    <property type="entry name" value="ADENYLATE CYCLASE, TERMINAL-DIFFERENTIATION SPECIFIC-RELATED"/>
    <property type="match status" value="1"/>
</dbReference>